<feature type="compositionally biased region" description="Basic and acidic residues" evidence="2">
    <location>
        <begin position="877"/>
        <end position="892"/>
    </location>
</feature>
<evidence type="ECO:0000256" key="3">
    <source>
        <dbReference type="SAM" id="Phobius"/>
    </source>
</evidence>
<feature type="region of interest" description="Disordered" evidence="2">
    <location>
        <begin position="1"/>
        <end position="79"/>
    </location>
</feature>
<evidence type="ECO:0000256" key="2">
    <source>
        <dbReference type="SAM" id="MobiDB-lite"/>
    </source>
</evidence>
<feature type="transmembrane region" description="Helical" evidence="3">
    <location>
        <begin position="190"/>
        <end position="214"/>
    </location>
</feature>
<keyword evidence="1" id="KW-0175">Coiled coil</keyword>
<dbReference type="RefSeq" id="XP_022237140.1">
    <property type="nucleotide sequence ID" value="XM_022381432.1"/>
</dbReference>
<protein>
    <submittedName>
        <fullName evidence="5 6">Probable E3 ubiquitin-protein ligase bre1</fullName>
    </submittedName>
</protein>
<dbReference type="RefSeq" id="XP_013793273.1">
    <property type="nucleotide sequence ID" value="XM_013937819.2"/>
</dbReference>
<feature type="region of interest" description="Disordered" evidence="2">
    <location>
        <begin position="864"/>
        <end position="892"/>
    </location>
</feature>
<keyword evidence="3" id="KW-0472">Membrane</keyword>
<keyword evidence="3" id="KW-1133">Transmembrane helix</keyword>
<evidence type="ECO:0000313" key="7">
    <source>
        <dbReference type="RefSeq" id="XP_022237139.1"/>
    </source>
</evidence>
<dbReference type="Proteomes" id="UP000694941">
    <property type="component" value="Unplaced"/>
</dbReference>
<evidence type="ECO:0000313" key="9">
    <source>
        <dbReference type="RefSeq" id="XP_022237141.1"/>
    </source>
</evidence>
<feature type="coiled-coil region" evidence="1">
    <location>
        <begin position="640"/>
        <end position="667"/>
    </location>
</feature>
<feature type="compositionally biased region" description="Polar residues" evidence="2">
    <location>
        <begin position="1"/>
        <end position="18"/>
    </location>
</feature>
<keyword evidence="3" id="KW-0812">Transmembrane</keyword>
<dbReference type="RefSeq" id="XP_022237139.1">
    <property type="nucleotide sequence ID" value="XM_022381431.1"/>
</dbReference>
<evidence type="ECO:0000313" key="5">
    <source>
        <dbReference type="RefSeq" id="XP_013793260.1"/>
    </source>
</evidence>
<evidence type="ECO:0000313" key="6">
    <source>
        <dbReference type="RefSeq" id="XP_013793273.1"/>
    </source>
</evidence>
<organism evidence="4 9">
    <name type="scientific">Limulus polyphemus</name>
    <name type="common">Atlantic horseshoe crab</name>
    <dbReference type="NCBI Taxonomy" id="6850"/>
    <lineage>
        <taxon>Eukaryota</taxon>
        <taxon>Metazoa</taxon>
        <taxon>Ecdysozoa</taxon>
        <taxon>Arthropoda</taxon>
        <taxon>Chelicerata</taxon>
        <taxon>Merostomata</taxon>
        <taxon>Xiphosura</taxon>
        <taxon>Limulidae</taxon>
        <taxon>Limulus</taxon>
    </lineage>
</organism>
<sequence length="892" mass="103054">MATENSDSESVNGWTLLSTVKDGQERSNNEDLGEEGLVESVKEGSAERDEVTEPNIPKVTVSEAKEEETQASEEEPCSKQTELAIEDDASSQVCKEGQVEVMEDEPQKMDETKTPQELLVPSNHSNCNIPNVTPEIDHNNFINNEGVEIINEDLSDASSLSPIREELPVDVDMKPGVKHYVHTPNTRLNVILNLIVALAVTAVIGLGVGHFLGWSNQWWYQKQVTRSQVLKLKQLEEELIQCMKQESQLASEFQGSTVCYKNSEYWKQRFEELFDESEDLRVLMEKTQDHLRKQNLGMIPLSPVSTNCPSDVSEEFHKLRLDLLVKQMEHLRFLKTYEEVKHQEKESRKRLKVLESENTELKAKLEEEEEDDKVLEQTVSKLSEENVELKAKLVEEEEDDKMLEQRVNKLNKENVELKAKLVEEEEEDKALLQRVDKLSEENVELKAKLIEEEEDDKILVELEEKMEILMKENRLLKSQLSLDDDDDEKDSLTSLKGEARNIQFENLELKKTLEQLQSQLLQSTASSDLDDLTQNIDTDKAESKLKLETLRKQINTLVIENRYLKASIVQLKYTLPFKTEEEQQQQLNELQHENQDLKDEIGRLRYTKPPTREHPPLDVPLSNQDDDTDQKAEDAPVDTIKSLLQMLADAEQESRRWKKLYEEIKTELQKTNALWNGTSLPWLLPHVNWTEAVITGFSNGTKTVTGIITSVLDHISKHSVADTNVINAQLNITEGVLEDFQQRLTEKWTELQKITESKQYQQFNSNSQKLIFKMSQALHNAVQKVQDAAARFYKNQKPLEAQIDKLTAKVFKIMERQEERWAEMKMKWARKFSKHQVSFDKDANGDGLDDYTVVEHLQVLPQNEDDNQKITLENVEYENRKEESKKSERTEL</sequence>
<evidence type="ECO:0000313" key="8">
    <source>
        <dbReference type="RefSeq" id="XP_022237140.1"/>
    </source>
</evidence>
<evidence type="ECO:0000313" key="4">
    <source>
        <dbReference type="Proteomes" id="UP000694941"/>
    </source>
</evidence>
<dbReference type="GeneID" id="106477203"/>
<dbReference type="RefSeq" id="XP_013793260.1">
    <property type="nucleotide sequence ID" value="XM_013937806.2"/>
</dbReference>
<keyword evidence="4" id="KW-1185">Reference proteome</keyword>
<gene>
    <name evidence="5 6 7 8 9" type="primary">LOC106477203</name>
</gene>
<proteinExistence type="predicted"/>
<reference evidence="5 6" key="1">
    <citation type="submission" date="2025-05" db="UniProtKB">
        <authorList>
            <consortium name="RefSeq"/>
        </authorList>
    </citation>
    <scope>IDENTIFICATION</scope>
    <source>
        <tissue evidence="5 6">Muscle</tissue>
    </source>
</reference>
<feature type="compositionally biased region" description="Basic and acidic residues" evidence="2">
    <location>
        <begin position="40"/>
        <end position="51"/>
    </location>
</feature>
<name>A0ABM1S0I6_LIMPO</name>
<dbReference type="RefSeq" id="XP_022237141.1">
    <property type="nucleotide sequence ID" value="XM_022381433.1"/>
</dbReference>
<accession>A0ABM1S0I6</accession>
<evidence type="ECO:0000256" key="1">
    <source>
        <dbReference type="SAM" id="Coils"/>
    </source>
</evidence>
<feature type="region of interest" description="Disordered" evidence="2">
    <location>
        <begin position="606"/>
        <end position="635"/>
    </location>
</feature>